<comment type="similarity">
    <text evidence="2 6">Belongs to the SURF1 family.</text>
</comment>
<keyword evidence="3 6" id="KW-0812">Transmembrane</keyword>
<keyword evidence="6" id="KW-1003">Cell membrane</keyword>
<dbReference type="Proteomes" id="UP000246483">
    <property type="component" value="Unassembled WGS sequence"/>
</dbReference>
<dbReference type="RefSeq" id="WP_019373051.1">
    <property type="nucleotide sequence ID" value="NZ_ALEE01000160.1"/>
</dbReference>
<protein>
    <recommendedName>
        <fullName evidence="6">SURF1-like protein</fullName>
    </recommendedName>
</protein>
<dbReference type="OrthoDB" id="9807214at2"/>
<evidence type="ECO:0000256" key="2">
    <source>
        <dbReference type="ARBA" id="ARBA00007165"/>
    </source>
</evidence>
<name>A0A317RFH6_9BURK</name>
<dbReference type="Pfam" id="PF02104">
    <property type="entry name" value="SURF1"/>
    <property type="match status" value="1"/>
</dbReference>
<proteinExistence type="inferred from homology"/>
<evidence type="ECO:0000256" key="4">
    <source>
        <dbReference type="ARBA" id="ARBA00022989"/>
    </source>
</evidence>
<dbReference type="PROSITE" id="PS50895">
    <property type="entry name" value="SURF1"/>
    <property type="match status" value="1"/>
</dbReference>
<dbReference type="InterPro" id="IPR002994">
    <property type="entry name" value="Surf1/Shy1"/>
</dbReference>
<organism evidence="7 8">
    <name type="scientific">Melaminivora alkalimesophila</name>
    <dbReference type="NCBI Taxonomy" id="1165852"/>
    <lineage>
        <taxon>Bacteria</taxon>
        <taxon>Pseudomonadati</taxon>
        <taxon>Pseudomonadota</taxon>
        <taxon>Betaproteobacteria</taxon>
        <taxon>Burkholderiales</taxon>
        <taxon>Comamonadaceae</taxon>
        <taxon>Melaminivora</taxon>
    </lineage>
</organism>
<dbReference type="PANTHER" id="PTHR23427:SF2">
    <property type="entry name" value="SURFEIT LOCUS PROTEIN 1"/>
    <property type="match status" value="1"/>
</dbReference>
<dbReference type="CDD" id="cd06662">
    <property type="entry name" value="SURF1"/>
    <property type="match status" value="1"/>
</dbReference>
<accession>A0A317RFH6</accession>
<feature type="transmembrane region" description="Helical" evidence="6">
    <location>
        <begin position="236"/>
        <end position="257"/>
    </location>
</feature>
<reference evidence="7 8" key="1">
    <citation type="submission" date="2018-05" db="EMBL/GenBank/DDBJ databases">
        <title>Genomic Encyclopedia of Type Strains, Phase IV (KMG-IV): sequencing the most valuable type-strain genomes for metagenomic binning, comparative biology and taxonomic classification.</title>
        <authorList>
            <person name="Goeker M."/>
        </authorList>
    </citation>
    <scope>NUCLEOTIDE SEQUENCE [LARGE SCALE GENOMIC DNA]</scope>
    <source>
        <strain evidence="7 8">DSM 26006</strain>
    </source>
</reference>
<comment type="caution">
    <text evidence="7">The sequence shown here is derived from an EMBL/GenBank/DDBJ whole genome shotgun (WGS) entry which is preliminary data.</text>
</comment>
<dbReference type="PANTHER" id="PTHR23427">
    <property type="entry name" value="SURFEIT LOCUS PROTEIN"/>
    <property type="match status" value="1"/>
</dbReference>
<sequence>MQASAGEPAPRRPRSAAALALLALAGLALFLAFAGLGAWQLERRAWKLALIERVEQRLQAAPRPLPPRSDWPRVDAARHEYLPVRLQGRWQADKTVLTQATTELGAGFWVLTPLALDTGGQVLVNRGFIPEALRRAWPARDPLLAAGQSDAPVRLAGLLRMSEPGGGFLRRNDPAAGRWHSRDVAAIAQAQGLDGVAPFFVDAGLPGPSTGAQAAPAPDAWPRPGMTVVQFRNTHLVYALTWWGLAALVGGGMALVARHELRLRALMAPGPAGSA</sequence>
<dbReference type="AlphaFoldDB" id="A0A317RFH6"/>
<keyword evidence="4 6" id="KW-1133">Transmembrane helix</keyword>
<keyword evidence="5 6" id="KW-0472">Membrane</keyword>
<evidence type="ECO:0000256" key="3">
    <source>
        <dbReference type="ARBA" id="ARBA00022692"/>
    </source>
</evidence>
<keyword evidence="8" id="KW-1185">Reference proteome</keyword>
<comment type="caution">
    <text evidence="6">Lacks conserved residue(s) required for the propagation of feature annotation.</text>
</comment>
<evidence type="ECO:0000313" key="7">
    <source>
        <dbReference type="EMBL" id="PWW48964.1"/>
    </source>
</evidence>
<dbReference type="InterPro" id="IPR045214">
    <property type="entry name" value="Surf1/Surf4"/>
</dbReference>
<evidence type="ECO:0000256" key="5">
    <source>
        <dbReference type="ARBA" id="ARBA00023136"/>
    </source>
</evidence>
<dbReference type="GO" id="GO:0005886">
    <property type="term" value="C:plasma membrane"/>
    <property type="evidence" value="ECO:0007669"/>
    <property type="project" value="UniProtKB-SubCell"/>
</dbReference>
<comment type="subcellular location">
    <subcellularLocation>
        <location evidence="6">Cell membrane</location>
        <topology evidence="6">Multi-pass membrane protein</topology>
    </subcellularLocation>
    <subcellularLocation>
        <location evidence="1">Membrane</location>
    </subcellularLocation>
</comment>
<evidence type="ECO:0000256" key="6">
    <source>
        <dbReference type="RuleBase" id="RU363076"/>
    </source>
</evidence>
<evidence type="ECO:0000256" key="1">
    <source>
        <dbReference type="ARBA" id="ARBA00004370"/>
    </source>
</evidence>
<evidence type="ECO:0000313" key="8">
    <source>
        <dbReference type="Proteomes" id="UP000246483"/>
    </source>
</evidence>
<dbReference type="EMBL" id="QGUB01000001">
    <property type="protein sequence ID" value="PWW48964.1"/>
    <property type="molecule type" value="Genomic_DNA"/>
</dbReference>
<gene>
    <name evidence="7" type="ORF">DFR36_101475</name>
</gene>